<evidence type="ECO:0000256" key="4">
    <source>
        <dbReference type="ARBA" id="ARBA00022679"/>
    </source>
</evidence>
<name>A0A136PY48_9ACTN</name>
<evidence type="ECO:0000313" key="7">
    <source>
        <dbReference type="Proteomes" id="UP000070620"/>
    </source>
</evidence>
<keyword evidence="4" id="KW-0808">Transferase</keyword>
<evidence type="ECO:0000256" key="2">
    <source>
        <dbReference type="ARBA" id="ARBA00006739"/>
    </source>
</evidence>
<keyword evidence="3" id="KW-0328">Glycosyltransferase</keyword>
<feature type="domain" description="Glycosyltransferase 2-like" evidence="5">
    <location>
        <begin position="18"/>
        <end position="133"/>
    </location>
</feature>
<keyword evidence="7" id="KW-1185">Reference proteome</keyword>
<reference evidence="6 7" key="1">
    <citation type="submission" date="2016-01" db="EMBL/GenBank/DDBJ databases">
        <title>Whole genome sequence and analysis of Micromonospora rosaria DSM 803, which can produce antibacterial substance rosamicin.</title>
        <authorList>
            <person name="Yang H."/>
            <person name="He X."/>
            <person name="Zhu D."/>
        </authorList>
    </citation>
    <scope>NUCLEOTIDE SEQUENCE [LARGE SCALE GENOMIC DNA]</scope>
    <source>
        <strain evidence="6 7">DSM 803</strain>
    </source>
</reference>
<dbReference type="Pfam" id="PF00535">
    <property type="entry name" value="Glycos_transf_2"/>
    <property type="match status" value="1"/>
</dbReference>
<evidence type="ECO:0000256" key="1">
    <source>
        <dbReference type="ARBA" id="ARBA00004776"/>
    </source>
</evidence>
<dbReference type="InterPro" id="IPR001173">
    <property type="entry name" value="Glyco_trans_2-like"/>
</dbReference>
<dbReference type="RefSeq" id="WP_067360304.1">
    <property type="nucleotide sequence ID" value="NZ_JBIUBN010000001.1"/>
</dbReference>
<dbReference type="Proteomes" id="UP000070620">
    <property type="component" value="Unassembled WGS sequence"/>
</dbReference>
<proteinExistence type="inferred from homology"/>
<organism evidence="6 7">
    <name type="scientific">Micromonospora rosaria</name>
    <dbReference type="NCBI Taxonomy" id="47874"/>
    <lineage>
        <taxon>Bacteria</taxon>
        <taxon>Bacillati</taxon>
        <taxon>Actinomycetota</taxon>
        <taxon>Actinomycetes</taxon>
        <taxon>Micromonosporales</taxon>
        <taxon>Micromonosporaceae</taxon>
        <taxon>Micromonospora</taxon>
    </lineage>
</organism>
<evidence type="ECO:0000313" key="6">
    <source>
        <dbReference type="EMBL" id="KXK63116.1"/>
    </source>
</evidence>
<dbReference type="PANTHER" id="PTHR43179:SF12">
    <property type="entry name" value="GALACTOFURANOSYLTRANSFERASE GLFT2"/>
    <property type="match status" value="1"/>
</dbReference>
<evidence type="ECO:0000256" key="3">
    <source>
        <dbReference type="ARBA" id="ARBA00022676"/>
    </source>
</evidence>
<comment type="pathway">
    <text evidence="1">Cell wall biogenesis; cell wall polysaccharide biosynthesis.</text>
</comment>
<gene>
    <name evidence="6" type="ORF">AWW66_04870</name>
</gene>
<accession>A0A136PY48</accession>
<dbReference type="GO" id="GO:0016757">
    <property type="term" value="F:glycosyltransferase activity"/>
    <property type="evidence" value="ECO:0007669"/>
    <property type="project" value="UniProtKB-KW"/>
</dbReference>
<dbReference type="InterPro" id="IPR029044">
    <property type="entry name" value="Nucleotide-diphossugar_trans"/>
</dbReference>
<dbReference type="AlphaFoldDB" id="A0A136PY48"/>
<evidence type="ECO:0000259" key="5">
    <source>
        <dbReference type="Pfam" id="PF00535"/>
    </source>
</evidence>
<dbReference type="SUPFAM" id="SSF53448">
    <property type="entry name" value="Nucleotide-diphospho-sugar transferases"/>
    <property type="match status" value="1"/>
</dbReference>
<sequence>MEHLDQPSDPAQSGLKFSIVIPHKQRLATLRVVFASLAEQTLGREEFEVVVGAMEYSPEYVTLCREFSDRLAVVSVLTAEEWNVSRARNLAIRHASGQVLLLLDADMALPANGLRDLYDRYFAHGQNICVTGQAIGYHDVVESDVADAEVLSWDRYRDSMAAMESSGQVHGDVRWTPEYAPAVARFPWAFVGTGLVALPLSVVRRHDLLLDEGFRGWGPEDQEWAFRVSRTGTPIVQAPRFFAVHLPHPRDVAANGATAWANNRYYLAKWPRLDLELALAFGWLEADRRYPEVERELAGAAGPGRSLATCRGTADGRDILVVGATVDTATGAPEPEVAALFDAHRPVQTYPLAGFGLPYPDDSVEECRLLPPVGRLSPPYREAIRREAERAARKVVAAADDDRR</sequence>
<dbReference type="CDD" id="cd00761">
    <property type="entry name" value="Glyco_tranf_GTA_type"/>
    <property type="match status" value="1"/>
</dbReference>
<dbReference type="OrthoDB" id="4120491at2"/>
<dbReference type="EMBL" id="LRQV01000009">
    <property type="protein sequence ID" value="KXK63116.1"/>
    <property type="molecule type" value="Genomic_DNA"/>
</dbReference>
<protein>
    <recommendedName>
        <fullName evidence="5">Glycosyltransferase 2-like domain-containing protein</fullName>
    </recommendedName>
</protein>
<dbReference type="PANTHER" id="PTHR43179">
    <property type="entry name" value="RHAMNOSYLTRANSFERASE WBBL"/>
    <property type="match status" value="1"/>
</dbReference>
<comment type="similarity">
    <text evidence="2">Belongs to the glycosyltransferase 2 family.</text>
</comment>
<comment type="caution">
    <text evidence="6">The sequence shown here is derived from an EMBL/GenBank/DDBJ whole genome shotgun (WGS) entry which is preliminary data.</text>
</comment>
<dbReference type="Gene3D" id="3.90.550.10">
    <property type="entry name" value="Spore Coat Polysaccharide Biosynthesis Protein SpsA, Chain A"/>
    <property type="match status" value="1"/>
</dbReference>